<evidence type="ECO:0000256" key="1">
    <source>
        <dbReference type="SAM" id="MobiDB-lite"/>
    </source>
</evidence>
<feature type="region of interest" description="Disordered" evidence="1">
    <location>
        <begin position="432"/>
        <end position="458"/>
    </location>
</feature>
<keyword evidence="2" id="KW-0472">Membrane</keyword>
<feature type="compositionally biased region" description="Polar residues" evidence="1">
    <location>
        <begin position="594"/>
        <end position="604"/>
    </location>
</feature>
<dbReference type="EMBL" id="MU006778">
    <property type="protein sequence ID" value="KAF2644977.1"/>
    <property type="molecule type" value="Genomic_DNA"/>
</dbReference>
<feature type="transmembrane region" description="Helical" evidence="2">
    <location>
        <begin position="263"/>
        <end position="288"/>
    </location>
</feature>
<dbReference type="AlphaFoldDB" id="A0A6A6SCT8"/>
<feature type="region of interest" description="Disordered" evidence="1">
    <location>
        <begin position="478"/>
        <end position="548"/>
    </location>
</feature>
<feature type="transmembrane region" description="Helical" evidence="2">
    <location>
        <begin position="188"/>
        <end position="207"/>
    </location>
</feature>
<feature type="compositionally biased region" description="Low complexity" evidence="1">
    <location>
        <begin position="1"/>
        <end position="16"/>
    </location>
</feature>
<dbReference type="Pfam" id="PF11309">
    <property type="entry name" value="DUF3112"/>
    <property type="match status" value="1"/>
</dbReference>
<reference evidence="3" key="1">
    <citation type="journal article" date="2020" name="Stud. Mycol.">
        <title>101 Dothideomycetes genomes: a test case for predicting lifestyles and emergence of pathogens.</title>
        <authorList>
            <person name="Haridas S."/>
            <person name="Albert R."/>
            <person name="Binder M."/>
            <person name="Bloem J."/>
            <person name="Labutti K."/>
            <person name="Salamov A."/>
            <person name="Andreopoulos B."/>
            <person name="Baker S."/>
            <person name="Barry K."/>
            <person name="Bills G."/>
            <person name="Bluhm B."/>
            <person name="Cannon C."/>
            <person name="Castanera R."/>
            <person name="Culley D."/>
            <person name="Daum C."/>
            <person name="Ezra D."/>
            <person name="Gonzalez J."/>
            <person name="Henrissat B."/>
            <person name="Kuo A."/>
            <person name="Liang C."/>
            <person name="Lipzen A."/>
            <person name="Lutzoni F."/>
            <person name="Magnuson J."/>
            <person name="Mondo S."/>
            <person name="Nolan M."/>
            <person name="Ohm R."/>
            <person name="Pangilinan J."/>
            <person name="Park H.-J."/>
            <person name="Ramirez L."/>
            <person name="Alfaro M."/>
            <person name="Sun H."/>
            <person name="Tritt A."/>
            <person name="Yoshinaga Y."/>
            <person name="Zwiers L.-H."/>
            <person name="Turgeon B."/>
            <person name="Goodwin S."/>
            <person name="Spatafora J."/>
            <person name="Crous P."/>
            <person name="Grigoriev I."/>
        </authorList>
    </citation>
    <scope>NUCLEOTIDE SEQUENCE</scope>
    <source>
        <strain evidence="3">CBS 473.64</strain>
    </source>
</reference>
<feature type="transmembrane region" description="Helical" evidence="2">
    <location>
        <begin position="99"/>
        <end position="123"/>
    </location>
</feature>
<accession>A0A6A6SCT8</accession>
<evidence type="ECO:0000313" key="3">
    <source>
        <dbReference type="EMBL" id="KAF2644977.1"/>
    </source>
</evidence>
<dbReference type="Proteomes" id="UP000799753">
    <property type="component" value="Unassembled WGS sequence"/>
</dbReference>
<evidence type="ECO:0000256" key="2">
    <source>
        <dbReference type="SAM" id="Phobius"/>
    </source>
</evidence>
<feature type="compositionally biased region" description="Basic and acidic residues" evidence="1">
    <location>
        <begin position="634"/>
        <end position="643"/>
    </location>
</feature>
<feature type="transmembrane region" description="Helical" evidence="2">
    <location>
        <begin position="41"/>
        <end position="60"/>
    </location>
</feature>
<organism evidence="3 4">
    <name type="scientific">Massarina eburnea CBS 473.64</name>
    <dbReference type="NCBI Taxonomy" id="1395130"/>
    <lineage>
        <taxon>Eukaryota</taxon>
        <taxon>Fungi</taxon>
        <taxon>Dikarya</taxon>
        <taxon>Ascomycota</taxon>
        <taxon>Pezizomycotina</taxon>
        <taxon>Dothideomycetes</taxon>
        <taxon>Pleosporomycetidae</taxon>
        <taxon>Pleosporales</taxon>
        <taxon>Massarineae</taxon>
        <taxon>Massarinaceae</taxon>
        <taxon>Massarina</taxon>
    </lineage>
</organism>
<proteinExistence type="predicted"/>
<feature type="transmembrane region" description="Helical" evidence="2">
    <location>
        <begin position="219"/>
        <end position="243"/>
    </location>
</feature>
<protein>
    <recommendedName>
        <fullName evidence="5">DUF3112 domain-containing protein</fullName>
    </recommendedName>
</protein>
<dbReference type="InterPro" id="IPR021460">
    <property type="entry name" value="DUF3112"/>
</dbReference>
<name>A0A6A6SCT8_9PLEO</name>
<feature type="transmembrane region" description="Helical" evidence="2">
    <location>
        <begin position="69"/>
        <end position="93"/>
    </location>
</feature>
<keyword evidence="4" id="KW-1185">Reference proteome</keyword>
<dbReference type="PANTHER" id="PTHR35184">
    <property type="entry name" value="YALI0C10208P"/>
    <property type="match status" value="1"/>
</dbReference>
<dbReference type="OrthoDB" id="3357002at2759"/>
<keyword evidence="2" id="KW-0812">Transmembrane</keyword>
<gene>
    <name evidence="3" type="ORF">P280DRAFT_504451</name>
</gene>
<feature type="region of interest" description="Disordered" evidence="1">
    <location>
        <begin position="574"/>
        <end position="643"/>
    </location>
</feature>
<sequence length="643" mass="71616">MSSAAGAEGQAAQHQQKSPPYAPTTESLGGLPSKIPDIPPTAVFLFVYIIFAITHQKILLANKKRGHKFVFNGALFGFCAIRIVTMSLRIAWACYPRNIALGIVAQVFVYMGTIILYICNWFFTQRVIRAQHPRFGWSKPYRIVHRAAIVCLILSLLMLIVGAIQQFFTLDAHTLRVDHALTLTGQTYFAVFCFAPIILITVSLIVPRRGIDKFGHGRLRNNITILLVAAVILSIGQIFRVVIAYLPTTPLRNAQGQANETRWYYSKACFYIFNFTTEIIVAIAYAVVRVDLRFHIPNGSSKPGDYQAKRDSKYKVDVFGNENKLKRRSNGSVLSTRSTETVQEYEGSLFDDSQTLADSLRYPSTVLEVDSKTGNWKIKRASQPASMYAVSHHNDSQTSIYDASKAPPLPHSDWPLRESQMPRGQIPVMEHRNRASASPSGAIRNKVNMVPTPDTEQGDALDNAIRQLEANSTIATLPPTYDFSASRKSRSFHSKEGYTYNPDDPLASDIPKKHVYESSTRNSTSSRTKKYDYAPSNAPSTSSSHPIKRDYSADSVIAASPNSDLRKKNEYLRIESSPESRSPQNEAESEVANGRNNAVSTGHTSMELESAAAEREFARFSFEASPRTGSFNGSEKDWEKGSR</sequence>
<feature type="transmembrane region" description="Helical" evidence="2">
    <location>
        <begin position="143"/>
        <end position="168"/>
    </location>
</feature>
<dbReference type="PANTHER" id="PTHR35184:SF1">
    <property type="entry name" value="INTEGRAL MEMBRANE PROTEIN"/>
    <property type="match status" value="1"/>
</dbReference>
<keyword evidence="2" id="KW-1133">Transmembrane helix</keyword>
<evidence type="ECO:0000313" key="4">
    <source>
        <dbReference type="Proteomes" id="UP000799753"/>
    </source>
</evidence>
<evidence type="ECO:0008006" key="5">
    <source>
        <dbReference type="Google" id="ProtNLM"/>
    </source>
</evidence>
<feature type="region of interest" description="Disordered" evidence="1">
    <location>
        <begin position="1"/>
        <end position="27"/>
    </location>
</feature>